<organism evidence="1 2">
    <name type="scientific">Cannabis sativa</name>
    <name type="common">Hemp</name>
    <name type="synonym">Marijuana</name>
    <dbReference type="NCBI Taxonomy" id="3483"/>
    <lineage>
        <taxon>Eukaryota</taxon>
        <taxon>Viridiplantae</taxon>
        <taxon>Streptophyta</taxon>
        <taxon>Embryophyta</taxon>
        <taxon>Tracheophyta</taxon>
        <taxon>Spermatophyta</taxon>
        <taxon>Magnoliopsida</taxon>
        <taxon>eudicotyledons</taxon>
        <taxon>Gunneridae</taxon>
        <taxon>Pentapetalae</taxon>
        <taxon>rosids</taxon>
        <taxon>fabids</taxon>
        <taxon>Rosales</taxon>
        <taxon>Cannabaceae</taxon>
        <taxon>Cannabis</taxon>
    </lineage>
</organism>
<keyword evidence="2" id="KW-1185">Reference proteome</keyword>
<accession>A0A803QRL4</accession>
<evidence type="ECO:0000313" key="1">
    <source>
        <dbReference type="EnsemblPlants" id="cds.evm.model.ctgX13.8"/>
    </source>
</evidence>
<dbReference type="Gramene" id="evm.model.ctgX13.8">
    <property type="protein sequence ID" value="cds.evm.model.ctgX13.8"/>
    <property type="gene ID" value="evm.TU.ctgX13.8"/>
</dbReference>
<evidence type="ECO:0000313" key="2">
    <source>
        <dbReference type="Proteomes" id="UP000596661"/>
    </source>
</evidence>
<reference evidence="1" key="1">
    <citation type="submission" date="2021-03" db="UniProtKB">
        <authorList>
            <consortium name="EnsemblPlants"/>
        </authorList>
    </citation>
    <scope>IDENTIFICATION</scope>
</reference>
<proteinExistence type="predicted"/>
<dbReference type="Proteomes" id="UP000596661">
    <property type="component" value="Unassembled WGS sequence"/>
</dbReference>
<sequence length="60" mass="6337">SVRVSIRSGYLNSGNVQEVESQIKVRGSSMLGSRFGVQVQTQVLCNGLGPEQFGVGVPSL</sequence>
<protein>
    <submittedName>
        <fullName evidence="1">Uncharacterized protein</fullName>
    </submittedName>
</protein>
<dbReference type="AlphaFoldDB" id="A0A803QRL4"/>
<dbReference type="EnsemblPlants" id="evm.model.ctgX13.8">
    <property type="protein sequence ID" value="cds.evm.model.ctgX13.8"/>
    <property type="gene ID" value="evm.TU.ctgX13.8"/>
</dbReference>
<name>A0A803QRL4_CANSA</name>